<name>A0ABQ4GQX9_9ACTN</name>
<organism evidence="2 3">
    <name type="scientific">Microbispora siamensis</name>
    <dbReference type="NCBI Taxonomy" id="564413"/>
    <lineage>
        <taxon>Bacteria</taxon>
        <taxon>Bacillati</taxon>
        <taxon>Actinomycetota</taxon>
        <taxon>Actinomycetes</taxon>
        <taxon>Streptosporangiales</taxon>
        <taxon>Streptosporangiaceae</taxon>
        <taxon>Microbispora</taxon>
    </lineage>
</organism>
<evidence type="ECO:0000313" key="3">
    <source>
        <dbReference type="Proteomes" id="UP000660454"/>
    </source>
</evidence>
<protein>
    <recommendedName>
        <fullName evidence="4">DUF4384 domain-containing protein</fullName>
    </recommendedName>
</protein>
<dbReference type="InterPro" id="IPR035948">
    <property type="entry name" value="YwqG-like_sf"/>
</dbReference>
<evidence type="ECO:0000313" key="2">
    <source>
        <dbReference type="EMBL" id="GIH63826.1"/>
    </source>
</evidence>
<dbReference type="EMBL" id="BOOF01000028">
    <property type="protein sequence ID" value="GIH63826.1"/>
    <property type="molecule type" value="Genomic_DNA"/>
</dbReference>
<evidence type="ECO:0000256" key="1">
    <source>
        <dbReference type="SAM" id="MobiDB-lite"/>
    </source>
</evidence>
<dbReference type="SUPFAM" id="SSF103032">
    <property type="entry name" value="Hypothetical protein YwqG"/>
    <property type="match status" value="1"/>
</dbReference>
<sequence>MAWPSLPGGGRPLSFLAELDCGELARYEVDIALPETDTLLFFATADETQVIYVPYGSAVAERPVPDDRVTVYAELPLAAVTEPTWPPRNHPALVDVFGSLKQAEDMVWHHVLDEDTGEVFEQQLQLFEDGGRDGPPHQVGGYSDRPGALTPVVTDEEGGPGRPGPPAVTVPGSPERSRTAPSGVRCGRGHRRSSPSGCREAA</sequence>
<keyword evidence="3" id="KW-1185">Reference proteome</keyword>
<dbReference type="Pfam" id="PF09234">
    <property type="entry name" value="DUF1963"/>
    <property type="match status" value="1"/>
</dbReference>
<dbReference type="Gene3D" id="2.30.320.10">
    <property type="entry name" value="YwqG-like"/>
    <property type="match status" value="1"/>
</dbReference>
<accession>A0ABQ4GQX9</accession>
<reference evidence="2 3" key="1">
    <citation type="submission" date="2021-01" db="EMBL/GenBank/DDBJ databases">
        <title>Whole genome shotgun sequence of Microbispora siamensis NBRC 104113.</title>
        <authorList>
            <person name="Komaki H."/>
            <person name="Tamura T."/>
        </authorList>
    </citation>
    <scope>NUCLEOTIDE SEQUENCE [LARGE SCALE GENOMIC DNA]</scope>
    <source>
        <strain evidence="2 3">NBRC 104113</strain>
    </source>
</reference>
<comment type="caution">
    <text evidence="2">The sequence shown here is derived from an EMBL/GenBank/DDBJ whole genome shotgun (WGS) entry which is preliminary data.</text>
</comment>
<dbReference type="Proteomes" id="UP000660454">
    <property type="component" value="Unassembled WGS sequence"/>
</dbReference>
<gene>
    <name evidence="2" type="ORF">Msi02_46430</name>
</gene>
<proteinExistence type="predicted"/>
<evidence type="ECO:0008006" key="4">
    <source>
        <dbReference type="Google" id="ProtNLM"/>
    </source>
</evidence>
<feature type="region of interest" description="Disordered" evidence="1">
    <location>
        <begin position="128"/>
        <end position="202"/>
    </location>
</feature>
<dbReference type="InterPro" id="IPR015315">
    <property type="entry name" value="DUF1963"/>
</dbReference>